<dbReference type="Proteomes" id="UP000823775">
    <property type="component" value="Unassembled WGS sequence"/>
</dbReference>
<accession>A0ABS8WPU8</accession>
<organism evidence="1 2">
    <name type="scientific">Datura stramonium</name>
    <name type="common">Jimsonweed</name>
    <name type="synonym">Common thornapple</name>
    <dbReference type="NCBI Taxonomy" id="4076"/>
    <lineage>
        <taxon>Eukaryota</taxon>
        <taxon>Viridiplantae</taxon>
        <taxon>Streptophyta</taxon>
        <taxon>Embryophyta</taxon>
        <taxon>Tracheophyta</taxon>
        <taxon>Spermatophyta</taxon>
        <taxon>Magnoliopsida</taxon>
        <taxon>eudicotyledons</taxon>
        <taxon>Gunneridae</taxon>
        <taxon>Pentapetalae</taxon>
        <taxon>asterids</taxon>
        <taxon>lamiids</taxon>
        <taxon>Solanales</taxon>
        <taxon>Solanaceae</taxon>
        <taxon>Solanoideae</taxon>
        <taxon>Datureae</taxon>
        <taxon>Datura</taxon>
    </lineage>
</organism>
<dbReference type="EMBL" id="JACEIK010008658">
    <property type="protein sequence ID" value="MCE3051500.1"/>
    <property type="molecule type" value="Genomic_DNA"/>
</dbReference>
<evidence type="ECO:0000313" key="2">
    <source>
        <dbReference type="Proteomes" id="UP000823775"/>
    </source>
</evidence>
<protein>
    <submittedName>
        <fullName evidence="1">Uncharacterized protein</fullName>
    </submittedName>
</protein>
<name>A0ABS8WPU8_DATST</name>
<gene>
    <name evidence="1" type="ORF">HAX54_049988</name>
</gene>
<comment type="caution">
    <text evidence="1">The sequence shown here is derived from an EMBL/GenBank/DDBJ whole genome shotgun (WGS) entry which is preliminary data.</text>
</comment>
<proteinExistence type="predicted"/>
<evidence type="ECO:0000313" key="1">
    <source>
        <dbReference type="EMBL" id="MCE3051500.1"/>
    </source>
</evidence>
<sequence>GNSRWPSRPQSNRTHYGPHGINLINSLWPSRPQSDRTQYGPHGLNLIGLSMALTASI</sequence>
<feature type="non-terminal residue" evidence="1">
    <location>
        <position position="1"/>
    </location>
</feature>
<reference evidence="1 2" key="1">
    <citation type="journal article" date="2021" name="BMC Genomics">
        <title>Datura genome reveals duplications of psychoactive alkaloid biosynthetic genes and high mutation rate following tissue culture.</title>
        <authorList>
            <person name="Rajewski A."/>
            <person name="Carter-House D."/>
            <person name="Stajich J."/>
            <person name="Litt A."/>
        </authorList>
    </citation>
    <scope>NUCLEOTIDE SEQUENCE [LARGE SCALE GENOMIC DNA]</scope>
    <source>
        <strain evidence="1">AR-01</strain>
    </source>
</reference>
<keyword evidence="2" id="KW-1185">Reference proteome</keyword>